<gene>
    <name evidence="5" type="ORF">CVN68_09645</name>
</gene>
<dbReference type="InterPro" id="IPR036942">
    <property type="entry name" value="Beta-barrel_TonB_sf"/>
</dbReference>
<dbReference type="EMBL" id="CP024923">
    <property type="protein sequence ID" value="ATY32208.1"/>
    <property type="molecule type" value="Genomic_DNA"/>
</dbReference>
<dbReference type="PANTHER" id="PTHR40980:SF3">
    <property type="entry name" value="TONB-DEPENDENT RECEPTOR-LIKE BETA-BARREL DOMAIN-CONTAINING PROTEIN"/>
    <property type="match status" value="1"/>
</dbReference>
<protein>
    <recommendedName>
        <fullName evidence="4">TonB-dependent receptor-like beta-barrel domain-containing protein</fullName>
    </recommendedName>
</protein>
<evidence type="ECO:0000313" key="5">
    <source>
        <dbReference type="EMBL" id="ATY32208.1"/>
    </source>
</evidence>
<dbReference type="PANTHER" id="PTHR40980">
    <property type="entry name" value="PLUG DOMAIN-CONTAINING PROTEIN"/>
    <property type="match status" value="1"/>
</dbReference>
<evidence type="ECO:0000256" key="3">
    <source>
        <dbReference type="ARBA" id="ARBA00023237"/>
    </source>
</evidence>
<keyword evidence="2" id="KW-0472">Membrane</keyword>
<dbReference type="Proteomes" id="UP000229081">
    <property type="component" value="Chromosome"/>
</dbReference>
<evidence type="ECO:0000313" key="6">
    <source>
        <dbReference type="Proteomes" id="UP000229081"/>
    </source>
</evidence>
<keyword evidence="3" id="KW-0998">Cell outer membrane</keyword>
<comment type="subcellular location">
    <subcellularLocation>
        <location evidence="1">Cell outer membrane</location>
    </subcellularLocation>
</comment>
<feature type="domain" description="TonB-dependent receptor-like beta-barrel" evidence="4">
    <location>
        <begin position="18"/>
        <end position="99"/>
    </location>
</feature>
<dbReference type="InterPro" id="IPR000531">
    <property type="entry name" value="Beta-barrel_TonB"/>
</dbReference>
<dbReference type="AlphaFoldDB" id="A0A2K8ME85"/>
<dbReference type="Pfam" id="PF00593">
    <property type="entry name" value="TonB_dep_Rec_b-barrel"/>
    <property type="match status" value="1"/>
</dbReference>
<proteinExistence type="predicted"/>
<reference evidence="5 6" key="1">
    <citation type="submission" date="2017-11" db="EMBL/GenBank/DDBJ databases">
        <title>Complete genome sequence of Sphingomonas sp. Strain Cra20, a psychrotolerant potential plant growth promoting rhizobacteria.</title>
        <authorList>
            <person name="Luo Y."/>
        </authorList>
    </citation>
    <scope>NUCLEOTIDE SEQUENCE [LARGE SCALE GENOMIC DNA]</scope>
    <source>
        <strain evidence="5 6">Cra20</strain>
    </source>
</reference>
<sequence>MGRPPARIAVRFRVGTTTRSTNYDLSLEWYLSPVSYLSTGGFYKNLSDFLELQTLLVERFGRVFQDTRTRNGQTGYIRGIEAGGQYSLDFLGGFASIWWTDPCLQHAKHMRPFGRNGTHRRVDAWGRWLWRRVVDVLQAAMQ</sequence>
<organism evidence="5 6">
    <name type="scientific">Sphingomonas psychrotolerans</name>
    <dbReference type="NCBI Taxonomy" id="1327635"/>
    <lineage>
        <taxon>Bacteria</taxon>
        <taxon>Pseudomonadati</taxon>
        <taxon>Pseudomonadota</taxon>
        <taxon>Alphaproteobacteria</taxon>
        <taxon>Sphingomonadales</taxon>
        <taxon>Sphingomonadaceae</taxon>
        <taxon>Sphingomonas</taxon>
    </lineage>
</organism>
<dbReference type="GO" id="GO:0009279">
    <property type="term" value="C:cell outer membrane"/>
    <property type="evidence" value="ECO:0007669"/>
    <property type="project" value="UniProtKB-SubCell"/>
</dbReference>
<accession>A0A2K8ME85</accession>
<name>A0A2K8ME85_9SPHN</name>
<evidence type="ECO:0000256" key="2">
    <source>
        <dbReference type="ARBA" id="ARBA00023136"/>
    </source>
</evidence>
<evidence type="ECO:0000259" key="4">
    <source>
        <dbReference type="Pfam" id="PF00593"/>
    </source>
</evidence>
<dbReference type="SUPFAM" id="SSF56935">
    <property type="entry name" value="Porins"/>
    <property type="match status" value="1"/>
</dbReference>
<dbReference type="OrthoDB" id="5476657at2"/>
<dbReference type="KEGG" id="sphc:CVN68_09645"/>
<keyword evidence="6" id="KW-1185">Reference proteome</keyword>
<dbReference type="RefSeq" id="WP_100282017.1">
    <property type="nucleotide sequence ID" value="NZ_CP024923.1"/>
</dbReference>
<dbReference type="Gene3D" id="2.40.170.20">
    <property type="entry name" value="TonB-dependent receptor, beta-barrel domain"/>
    <property type="match status" value="1"/>
</dbReference>
<evidence type="ECO:0000256" key="1">
    <source>
        <dbReference type="ARBA" id="ARBA00004442"/>
    </source>
</evidence>